<dbReference type="InterPro" id="IPR043502">
    <property type="entry name" value="DNA/RNA_pol_sf"/>
</dbReference>
<name>A0A894KQM6_9VIRU</name>
<keyword evidence="5" id="KW-0693">Viral RNA replication</keyword>
<evidence type="ECO:0000256" key="1">
    <source>
        <dbReference type="ARBA" id="ARBA00022679"/>
    </source>
</evidence>
<keyword evidence="3 5" id="KW-0547">Nucleotide-binding</keyword>
<evidence type="ECO:0000256" key="5">
    <source>
        <dbReference type="RuleBase" id="RU364050"/>
    </source>
</evidence>
<sequence length="1120" mass="127663">MSLDLGILKNKGGVGGKLRKKYSVTIEDSPYSFDANSFDCSFGFGRLGQVGFSALQERYRAREVEGLYAIVIPAGGGKSTLATQFDQIDVDKVLPKHIEDSLRRLRMETYHGVSFGSSRSAWLRHNTLWARHLDMALANYDFKSMPRVLFIHSHEIAAVIGAKVIGVLMPSKQLHADWMSDRDMEAKELGCENREMLLRYAEGLPNMYEYGTELELHRIVSDIIGDNLGYCPGIGKHLTMVDIDNLIKQASYDVTIPQRIKRERYEFNDIDNIVEWCKSGKCPWWHVTSWCRAFSPGLLADGAYSMEAYPWLRLNYGLQTTLRNRFLPGQVAKAMIKSKLDWFGIYPYSDLLTLSRGGVTLRSIFKYLPESEIDDYLITILNSHTGSHHAFVTAVVTYYLGIVKSMRVELRSLVLDSGMLLVPEDRWVELHTEIHKLVRASQSFMGFPVTDKEYAVLQYTAGLYGRRNYKLDPQAEIEKRQKPRLMIKSAVYSDGANSESYINDFKDGVRSAYIRLGSKGRTRWQNFDQFFQSRYQWAAGGSVTNLPPGMEGFKEVSDLIVEVKDKIKTLSMDSNKKRAMEKIEGPAELASYLNSNWGYNVTSLAPKPNEPAKNRVLMPGSFLHYVAMSYILGMVERTGDVGAVRVGDPEDNNLSHFDMRMMEGTYNFMLDFADHNAQHSSLEMSIIISLLEEKFSGKSDSSDFHYFINWVVDSFANMKVRLGPQNHDVISGLFTGWRGTTWINSVACQAYVHVGIEACKRKFGAVECEYFEGAGDDVLMKFASAKDAFRFYECMKMCGFDMQSIKQMASHRRTEFLRTISTGGHLACCINRVLPNFISGDLERTGEEMLEKLGGCYATIKMMNRRGLNEVMTKILYNSYLDKWARVKIGDDYVDVDRKYIHAPTHQGGMGLPDANDALWYLAEDIRLEKETPRLLKCPDHASRDYANMISDELGAKNLHLHVDRYIERLTADVYNIQEKIVAESLIKMNIRVVAAVRPNNQIDIDRLTEVMESSNDGKIQEYKRQWGTYSRYKQALGCLEENLDNALAVLGIKIDIRSLERLRFPTNYCFLIPEYLLYNIGIYFRSRVACGDLTVDEAEYYFMIVCTTAKQVFGNDLML</sequence>
<dbReference type="GO" id="GO:0006351">
    <property type="term" value="P:DNA-templated transcription"/>
    <property type="evidence" value="ECO:0007669"/>
    <property type="project" value="InterPro"/>
</dbReference>
<dbReference type="Pfam" id="PF02123">
    <property type="entry name" value="RdRP_4"/>
    <property type="match status" value="1"/>
</dbReference>
<keyword evidence="2 5" id="KW-0548">Nucleotidyltransferase</keyword>
<dbReference type="EMBL" id="MW434094">
    <property type="protein sequence ID" value="QRW42852.1"/>
    <property type="molecule type" value="Genomic_RNA"/>
</dbReference>
<accession>A0A894KQM6</accession>
<organism evidence="6">
    <name type="scientific">Keturi virus</name>
    <dbReference type="NCBI Taxonomy" id="2800922"/>
    <lineage>
        <taxon>Viruses</taxon>
        <taxon>Riboviria</taxon>
    </lineage>
</organism>
<dbReference type="GO" id="GO:0003723">
    <property type="term" value="F:RNA binding"/>
    <property type="evidence" value="ECO:0007669"/>
    <property type="project" value="InterPro"/>
</dbReference>
<proteinExistence type="predicted"/>
<protein>
    <recommendedName>
        <fullName evidence="5">RNA-directed RNA polymerase</fullName>
        <ecNumber evidence="5">2.7.7.48</ecNumber>
    </recommendedName>
</protein>
<dbReference type="GO" id="GO:0003968">
    <property type="term" value="F:RNA-directed RNA polymerase activity"/>
    <property type="evidence" value="ECO:0007669"/>
    <property type="project" value="UniProtKB-KW"/>
</dbReference>
<dbReference type="GO" id="GO:0000166">
    <property type="term" value="F:nucleotide binding"/>
    <property type="evidence" value="ECO:0007669"/>
    <property type="project" value="UniProtKB-KW"/>
</dbReference>
<keyword evidence="1 5" id="KW-0808">Transferase</keyword>
<evidence type="ECO:0000256" key="4">
    <source>
        <dbReference type="ARBA" id="ARBA00048744"/>
    </source>
</evidence>
<keyword evidence="5 6" id="KW-0696">RNA-directed RNA polymerase</keyword>
<reference evidence="6" key="1">
    <citation type="journal article" date="2020" name="bioRxiv">
        <title>Single mosquito metatranscriptomics identifies vectors, emerging pathogens and reservoirs in one assay.</title>
        <authorList>
            <person name="Batson J."/>
            <person name="Dudas G."/>
            <person name="Haas-Stapleton E."/>
            <person name="Kistler A.L."/>
            <person name="Li L.M."/>
            <person name="Logan P."/>
            <person name="Ratnasiri K."/>
            <person name="Retallack H."/>
        </authorList>
    </citation>
    <scope>NUCLEOTIDE SEQUENCE</scope>
    <source>
        <strain evidence="6">CMS001_053_ALCO</strain>
    </source>
</reference>
<dbReference type="SUPFAM" id="SSF56672">
    <property type="entry name" value="DNA/RNA polymerases"/>
    <property type="match status" value="1"/>
</dbReference>
<comment type="catalytic activity">
    <reaction evidence="4 5">
        <text>RNA(n) + a ribonucleoside 5'-triphosphate = RNA(n+1) + diphosphate</text>
        <dbReference type="Rhea" id="RHEA:21248"/>
        <dbReference type="Rhea" id="RHEA-COMP:14527"/>
        <dbReference type="Rhea" id="RHEA-COMP:17342"/>
        <dbReference type="ChEBI" id="CHEBI:33019"/>
        <dbReference type="ChEBI" id="CHEBI:61557"/>
        <dbReference type="ChEBI" id="CHEBI:140395"/>
        <dbReference type="EC" id="2.7.7.48"/>
    </reaction>
</comment>
<evidence type="ECO:0000256" key="3">
    <source>
        <dbReference type="ARBA" id="ARBA00022741"/>
    </source>
</evidence>
<evidence type="ECO:0000256" key="2">
    <source>
        <dbReference type="ARBA" id="ARBA00022695"/>
    </source>
</evidence>
<dbReference type="InterPro" id="IPR001795">
    <property type="entry name" value="RNA-dir_pol_luteovirus"/>
</dbReference>
<evidence type="ECO:0000313" key="6">
    <source>
        <dbReference type="EMBL" id="QRW42852.1"/>
    </source>
</evidence>
<dbReference type="EC" id="2.7.7.48" evidence="5"/>